<evidence type="ECO:0000313" key="4">
    <source>
        <dbReference type="EMBL" id="CAI9097407.1"/>
    </source>
</evidence>
<keyword evidence="3" id="KW-0809">Transit peptide</keyword>
<evidence type="ECO:0000256" key="3">
    <source>
        <dbReference type="ARBA" id="ARBA00022946"/>
    </source>
</evidence>
<dbReference type="GO" id="GO:0003676">
    <property type="term" value="F:nucleic acid binding"/>
    <property type="evidence" value="ECO:0007669"/>
    <property type="project" value="InterPro"/>
</dbReference>
<keyword evidence="2" id="KW-0804">Transcription</keyword>
<keyword evidence="2" id="KW-0805">Transcription regulation</keyword>
<gene>
    <name evidence="4" type="ORF">OLC1_LOCUS7900</name>
</gene>
<keyword evidence="5" id="KW-1185">Reference proteome</keyword>
<dbReference type="AlphaFoldDB" id="A0AAV1CSB0"/>
<dbReference type="SMART" id="SM00733">
    <property type="entry name" value="Mterf"/>
    <property type="match status" value="4"/>
</dbReference>
<name>A0AAV1CSB0_OLDCO</name>
<proteinExistence type="inferred from homology"/>
<reference evidence="4" key="1">
    <citation type="submission" date="2023-03" db="EMBL/GenBank/DDBJ databases">
        <authorList>
            <person name="Julca I."/>
        </authorList>
    </citation>
    <scope>NUCLEOTIDE SEQUENCE</scope>
</reference>
<accession>A0AAV1CSB0</accession>
<evidence type="ECO:0000313" key="5">
    <source>
        <dbReference type="Proteomes" id="UP001161247"/>
    </source>
</evidence>
<dbReference type="PANTHER" id="PTHR13068">
    <property type="entry name" value="CGI-12 PROTEIN-RELATED"/>
    <property type="match status" value="1"/>
</dbReference>
<dbReference type="FunFam" id="1.25.70.10:FF:000019">
    <property type="entry name" value="mTERF family protein"/>
    <property type="match status" value="1"/>
</dbReference>
<sequence>MAHFDKLRNLFVSKWVSLDFVNCNFRLSRTNLWANGSCCQSALRDFRLYGTKGWNKSSSDDAPLQIPLVVRREAQAALLDYLHSTRSLLFTDAENISENSPAFLGKLLTKVENTSNNQADIRRAVARFLRYHPINEFEPFFESMGLKPCEYSSLLPRQLIFLNDDPVLMNNYHVLCNYGISRNKIGNFYKEAPEIFRYGERFLLEKLQSFEKMGLRQSIVIKVVASSPRLLVGNAYVDFLDILERLKGVGNVNDWIEKHLLEGNSYNWSLILEVLRLLGEIGCSPEQLGGLVQCRPDLVFEKSGATTLLLIGFLTKFGSTPDEICAIFLQFPEILVGKFLENLQHSYRFLVQIEMDVPDIGDVICSNATLLGSSATKRTNNLLATMNVEKEWLCEVVKENPEVIKNWLIRKKNPKSRKYEPETGSQMMKTKFFLDLGFDENSVELKRAVKCFRGKGANLQERFDTFVRAGLNPKDVVDMLKVAPQILNLSKGVLERKIEFLVKDMGYPVSVLLSFPTFTSYKIQRVKHRLAMYNWLKDQGAADPNLALSTLVSCGDKFFIENYVQRRPEGFEVWEQLRQTIYSHER</sequence>
<dbReference type="Proteomes" id="UP001161247">
    <property type="component" value="Chromosome 3"/>
</dbReference>
<dbReference type="EMBL" id="OX459120">
    <property type="protein sequence ID" value="CAI9097407.1"/>
    <property type="molecule type" value="Genomic_DNA"/>
</dbReference>
<dbReference type="InterPro" id="IPR003690">
    <property type="entry name" value="MTERF"/>
</dbReference>
<dbReference type="Pfam" id="PF02536">
    <property type="entry name" value="mTERF"/>
    <property type="match status" value="2"/>
</dbReference>
<dbReference type="Gene3D" id="1.25.70.10">
    <property type="entry name" value="Transcription termination factor 3, mitochondrial"/>
    <property type="match status" value="2"/>
</dbReference>
<evidence type="ECO:0000256" key="1">
    <source>
        <dbReference type="ARBA" id="ARBA00007692"/>
    </source>
</evidence>
<dbReference type="GO" id="GO:0006353">
    <property type="term" value="P:DNA-templated transcription termination"/>
    <property type="evidence" value="ECO:0007669"/>
    <property type="project" value="UniProtKB-KW"/>
</dbReference>
<dbReference type="InterPro" id="IPR038538">
    <property type="entry name" value="MTERF_sf"/>
</dbReference>
<protein>
    <submittedName>
        <fullName evidence="4">OLC1v1033827C1</fullName>
    </submittedName>
</protein>
<keyword evidence="2" id="KW-0806">Transcription termination</keyword>
<dbReference type="PANTHER" id="PTHR13068:SF38">
    <property type="entry name" value="TRANSCRIPTION TERMINATION FACTOR FAMILY PROTEIN"/>
    <property type="match status" value="1"/>
</dbReference>
<evidence type="ECO:0000256" key="2">
    <source>
        <dbReference type="ARBA" id="ARBA00022472"/>
    </source>
</evidence>
<comment type="similarity">
    <text evidence="1">Belongs to the mTERF family.</text>
</comment>
<organism evidence="4 5">
    <name type="scientific">Oldenlandia corymbosa var. corymbosa</name>
    <dbReference type="NCBI Taxonomy" id="529605"/>
    <lineage>
        <taxon>Eukaryota</taxon>
        <taxon>Viridiplantae</taxon>
        <taxon>Streptophyta</taxon>
        <taxon>Embryophyta</taxon>
        <taxon>Tracheophyta</taxon>
        <taxon>Spermatophyta</taxon>
        <taxon>Magnoliopsida</taxon>
        <taxon>eudicotyledons</taxon>
        <taxon>Gunneridae</taxon>
        <taxon>Pentapetalae</taxon>
        <taxon>asterids</taxon>
        <taxon>lamiids</taxon>
        <taxon>Gentianales</taxon>
        <taxon>Rubiaceae</taxon>
        <taxon>Rubioideae</taxon>
        <taxon>Spermacoceae</taxon>
        <taxon>Hedyotis-Oldenlandia complex</taxon>
        <taxon>Oldenlandia</taxon>
    </lineage>
</organism>